<feature type="signal peptide" evidence="6">
    <location>
        <begin position="1"/>
        <end position="25"/>
    </location>
</feature>
<dbReference type="PRINTS" id="PR00003">
    <property type="entry name" value="4DISULPHCORE"/>
</dbReference>
<comment type="caution">
    <text evidence="8">The sequence shown here is derived from an EMBL/GenBank/DDBJ whole genome shotgun (WGS) entry which is preliminary data.</text>
</comment>
<dbReference type="SUPFAM" id="SSF57256">
    <property type="entry name" value="Elafin-like"/>
    <property type="match status" value="1"/>
</dbReference>
<dbReference type="Proteomes" id="UP001474421">
    <property type="component" value="Unassembled WGS sequence"/>
</dbReference>
<dbReference type="InterPro" id="IPR036645">
    <property type="entry name" value="Elafin-like_sf"/>
</dbReference>
<comment type="similarity">
    <text evidence="5">Belongs to the venom waprin family.</text>
</comment>
<sequence>MKAAHGLLLLLGLLFLLTELPPSMGQVLGKPGRCPSPPPGTVTTCDVRCRSDWECAGNQKCCHYGCSIRCMPPVIGKKTPILPFN</sequence>
<comment type="function">
    <text evidence="1">Damages membranes of susceptible bacteria. Has no hemolytic activity. Not toxic to mice. Does not inhibit the proteinases elastase and cathepsin G.</text>
</comment>
<evidence type="ECO:0000259" key="7">
    <source>
        <dbReference type="PROSITE" id="PS51390"/>
    </source>
</evidence>
<accession>A0AAW1BUI6</accession>
<dbReference type="CDD" id="cd00199">
    <property type="entry name" value="WAP"/>
    <property type="match status" value="1"/>
</dbReference>
<dbReference type="InterPro" id="IPR008197">
    <property type="entry name" value="WAP_dom"/>
</dbReference>
<dbReference type="GO" id="GO:0005576">
    <property type="term" value="C:extracellular region"/>
    <property type="evidence" value="ECO:0007669"/>
    <property type="project" value="InterPro"/>
</dbReference>
<dbReference type="GO" id="GO:0030414">
    <property type="term" value="F:peptidase inhibitor activity"/>
    <property type="evidence" value="ECO:0007669"/>
    <property type="project" value="InterPro"/>
</dbReference>
<keyword evidence="3" id="KW-0044">Antibiotic</keyword>
<organism evidence="8 9">
    <name type="scientific">Crotalus adamanteus</name>
    <name type="common">Eastern diamondback rattlesnake</name>
    <dbReference type="NCBI Taxonomy" id="8729"/>
    <lineage>
        <taxon>Eukaryota</taxon>
        <taxon>Metazoa</taxon>
        <taxon>Chordata</taxon>
        <taxon>Craniata</taxon>
        <taxon>Vertebrata</taxon>
        <taxon>Euteleostomi</taxon>
        <taxon>Lepidosauria</taxon>
        <taxon>Squamata</taxon>
        <taxon>Bifurcata</taxon>
        <taxon>Unidentata</taxon>
        <taxon>Episquamata</taxon>
        <taxon>Toxicofera</taxon>
        <taxon>Serpentes</taxon>
        <taxon>Colubroidea</taxon>
        <taxon>Viperidae</taxon>
        <taxon>Crotalinae</taxon>
        <taxon>Crotalus</taxon>
    </lineage>
</organism>
<evidence type="ECO:0000256" key="4">
    <source>
        <dbReference type="ARBA" id="ARBA00023157"/>
    </source>
</evidence>
<name>A0AAW1BUI6_CROAD</name>
<keyword evidence="6" id="KW-0732">Signal</keyword>
<evidence type="ECO:0000256" key="3">
    <source>
        <dbReference type="ARBA" id="ARBA00023022"/>
    </source>
</evidence>
<dbReference type="PROSITE" id="PS51390">
    <property type="entry name" value="WAP"/>
    <property type="match status" value="1"/>
</dbReference>
<protein>
    <submittedName>
        <fullName evidence="8">WAP four-disulfide core domain protein 18-like</fullName>
    </submittedName>
</protein>
<keyword evidence="9" id="KW-1185">Reference proteome</keyword>
<evidence type="ECO:0000256" key="2">
    <source>
        <dbReference type="ARBA" id="ARBA00022529"/>
    </source>
</evidence>
<dbReference type="SMART" id="SM00217">
    <property type="entry name" value="WAP"/>
    <property type="match status" value="1"/>
</dbReference>
<dbReference type="Gene3D" id="4.10.75.10">
    <property type="entry name" value="Elafin-like"/>
    <property type="match status" value="1"/>
</dbReference>
<dbReference type="GO" id="GO:0042742">
    <property type="term" value="P:defense response to bacterium"/>
    <property type="evidence" value="ECO:0007669"/>
    <property type="project" value="UniProtKB-KW"/>
</dbReference>
<evidence type="ECO:0000313" key="8">
    <source>
        <dbReference type="EMBL" id="KAK9405042.1"/>
    </source>
</evidence>
<evidence type="ECO:0000256" key="6">
    <source>
        <dbReference type="SAM" id="SignalP"/>
    </source>
</evidence>
<proteinExistence type="inferred from homology"/>
<keyword evidence="2" id="KW-0929">Antimicrobial</keyword>
<keyword evidence="4" id="KW-1015">Disulfide bond</keyword>
<feature type="domain" description="WAP" evidence="7">
    <location>
        <begin position="27"/>
        <end position="74"/>
    </location>
</feature>
<feature type="chain" id="PRO_5043351312" evidence="6">
    <location>
        <begin position="26"/>
        <end position="85"/>
    </location>
</feature>
<gene>
    <name evidence="8" type="ORF">NXF25_009869</name>
</gene>
<dbReference type="FunFam" id="4.10.75.10:FF:000001">
    <property type="entry name" value="Anosmin 1"/>
    <property type="match status" value="1"/>
</dbReference>
<evidence type="ECO:0000256" key="5">
    <source>
        <dbReference type="ARBA" id="ARBA00035122"/>
    </source>
</evidence>
<dbReference type="Pfam" id="PF00095">
    <property type="entry name" value="WAP"/>
    <property type="match status" value="1"/>
</dbReference>
<dbReference type="EMBL" id="JAOTOJ010000003">
    <property type="protein sequence ID" value="KAK9405042.1"/>
    <property type="molecule type" value="Genomic_DNA"/>
</dbReference>
<evidence type="ECO:0000313" key="9">
    <source>
        <dbReference type="Proteomes" id="UP001474421"/>
    </source>
</evidence>
<reference evidence="8 9" key="1">
    <citation type="journal article" date="2024" name="Proc. Natl. Acad. Sci. U.S.A.">
        <title>The genetic regulatory architecture and epigenomic basis for age-related changes in rattlesnake venom.</title>
        <authorList>
            <person name="Hogan M.P."/>
            <person name="Holding M.L."/>
            <person name="Nystrom G.S."/>
            <person name="Colston T.J."/>
            <person name="Bartlett D.A."/>
            <person name="Mason A.J."/>
            <person name="Ellsworth S.A."/>
            <person name="Rautsaw R.M."/>
            <person name="Lawrence K.C."/>
            <person name="Strickland J.L."/>
            <person name="He B."/>
            <person name="Fraser P."/>
            <person name="Margres M.J."/>
            <person name="Gilbert D.M."/>
            <person name="Gibbs H.L."/>
            <person name="Parkinson C.L."/>
            <person name="Rokyta D.R."/>
        </authorList>
    </citation>
    <scope>NUCLEOTIDE SEQUENCE [LARGE SCALE GENOMIC DNA]</scope>
    <source>
        <strain evidence="8">DRR0105</strain>
    </source>
</reference>
<evidence type="ECO:0000256" key="1">
    <source>
        <dbReference type="ARBA" id="ARBA00002473"/>
    </source>
</evidence>
<dbReference type="AlphaFoldDB" id="A0AAW1BUI6"/>